<feature type="transmembrane region" description="Helical" evidence="1">
    <location>
        <begin position="76"/>
        <end position="99"/>
    </location>
</feature>
<comment type="caution">
    <text evidence="2">The sequence shown here is derived from an EMBL/GenBank/DDBJ whole genome shotgun (WGS) entry which is preliminary data.</text>
</comment>
<evidence type="ECO:0000256" key="1">
    <source>
        <dbReference type="SAM" id="Phobius"/>
    </source>
</evidence>
<name>A0ABW1EJB3_9BACT</name>
<gene>
    <name evidence="2" type="ORF">ACFPT7_18960</name>
</gene>
<keyword evidence="1" id="KW-0812">Transmembrane</keyword>
<keyword evidence="1" id="KW-0472">Membrane</keyword>
<feature type="transmembrane region" description="Helical" evidence="1">
    <location>
        <begin position="49"/>
        <end position="70"/>
    </location>
</feature>
<reference evidence="3" key="1">
    <citation type="journal article" date="2019" name="Int. J. Syst. Evol. Microbiol.">
        <title>The Global Catalogue of Microorganisms (GCM) 10K type strain sequencing project: providing services to taxonomists for standard genome sequencing and annotation.</title>
        <authorList>
            <consortium name="The Broad Institute Genomics Platform"/>
            <consortium name="The Broad Institute Genome Sequencing Center for Infectious Disease"/>
            <person name="Wu L."/>
            <person name="Ma J."/>
        </authorList>
    </citation>
    <scope>NUCLEOTIDE SEQUENCE [LARGE SCALE GENOMIC DNA]</scope>
    <source>
        <strain evidence="3">JCM 4087</strain>
    </source>
</reference>
<feature type="transmembrane region" description="Helical" evidence="1">
    <location>
        <begin position="16"/>
        <end position="37"/>
    </location>
</feature>
<accession>A0ABW1EJB3</accession>
<sequence>MNSIFEAMRQISHYRTLIAVGLPLLGGAMVIATSTLTPRGKAKGILTGAYLLLACIGASCLLFSLIAAVAHQPSEVFLPLLLPGIVLTVIMGIFSPAIIREYQLFEFRKLAANLFRHS</sequence>
<dbReference type="Proteomes" id="UP001596091">
    <property type="component" value="Unassembled WGS sequence"/>
</dbReference>
<organism evidence="2 3">
    <name type="scientific">Acidicapsa dinghuensis</name>
    <dbReference type="NCBI Taxonomy" id="2218256"/>
    <lineage>
        <taxon>Bacteria</taxon>
        <taxon>Pseudomonadati</taxon>
        <taxon>Acidobacteriota</taxon>
        <taxon>Terriglobia</taxon>
        <taxon>Terriglobales</taxon>
        <taxon>Acidobacteriaceae</taxon>
        <taxon>Acidicapsa</taxon>
    </lineage>
</organism>
<evidence type="ECO:0000313" key="3">
    <source>
        <dbReference type="Proteomes" id="UP001596091"/>
    </source>
</evidence>
<keyword evidence="3" id="KW-1185">Reference proteome</keyword>
<keyword evidence="1" id="KW-1133">Transmembrane helix</keyword>
<evidence type="ECO:0000313" key="2">
    <source>
        <dbReference type="EMBL" id="MFC5864394.1"/>
    </source>
</evidence>
<dbReference type="EMBL" id="JBHSPH010000009">
    <property type="protein sequence ID" value="MFC5864394.1"/>
    <property type="molecule type" value="Genomic_DNA"/>
</dbReference>
<proteinExistence type="predicted"/>
<protein>
    <submittedName>
        <fullName evidence="2">Uncharacterized protein</fullName>
    </submittedName>
</protein>
<dbReference type="RefSeq" id="WP_263342130.1">
    <property type="nucleotide sequence ID" value="NZ_JAGSYH010000009.1"/>
</dbReference>